<reference evidence="1 2" key="1">
    <citation type="journal article" date="2020" name="BMC Genomics">
        <title>Intraspecific diversification of the crop wild relative Brassica cretica Lam. using demographic model selection.</title>
        <authorList>
            <person name="Kioukis A."/>
            <person name="Michalopoulou V.A."/>
            <person name="Briers L."/>
            <person name="Pirintsos S."/>
            <person name="Studholme D.J."/>
            <person name="Pavlidis P."/>
            <person name="Sarris P.F."/>
        </authorList>
    </citation>
    <scope>NUCLEOTIDE SEQUENCE [LARGE SCALE GENOMIC DNA]</scope>
    <source>
        <strain evidence="2">cv. PFS-1207/04</strain>
    </source>
</reference>
<sequence>MMLAGVCRNQKLSHRKARPRLKTVASELEDSSKLITGGISRRKFQNLNLEKRSETNLGKRAREQILSLHLSTGRD</sequence>
<proteinExistence type="predicted"/>
<name>A0ABQ7AUX8_BRACR</name>
<organism evidence="1 2">
    <name type="scientific">Brassica cretica</name>
    <name type="common">Mustard</name>
    <dbReference type="NCBI Taxonomy" id="69181"/>
    <lineage>
        <taxon>Eukaryota</taxon>
        <taxon>Viridiplantae</taxon>
        <taxon>Streptophyta</taxon>
        <taxon>Embryophyta</taxon>
        <taxon>Tracheophyta</taxon>
        <taxon>Spermatophyta</taxon>
        <taxon>Magnoliopsida</taxon>
        <taxon>eudicotyledons</taxon>
        <taxon>Gunneridae</taxon>
        <taxon>Pentapetalae</taxon>
        <taxon>rosids</taxon>
        <taxon>malvids</taxon>
        <taxon>Brassicales</taxon>
        <taxon>Brassicaceae</taxon>
        <taxon>Brassiceae</taxon>
        <taxon>Brassica</taxon>
    </lineage>
</organism>
<keyword evidence="2" id="KW-1185">Reference proteome</keyword>
<accession>A0ABQ7AUX8</accession>
<dbReference type="Proteomes" id="UP000266723">
    <property type="component" value="Unassembled WGS sequence"/>
</dbReference>
<dbReference type="EMBL" id="QGKV02001556">
    <property type="protein sequence ID" value="KAF3517798.1"/>
    <property type="molecule type" value="Genomic_DNA"/>
</dbReference>
<gene>
    <name evidence="1" type="ORF">DY000_02060062</name>
</gene>
<comment type="caution">
    <text evidence="1">The sequence shown here is derived from an EMBL/GenBank/DDBJ whole genome shotgun (WGS) entry which is preliminary data.</text>
</comment>
<protein>
    <submittedName>
        <fullName evidence="1">Uncharacterized protein</fullName>
    </submittedName>
</protein>
<evidence type="ECO:0000313" key="2">
    <source>
        <dbReference type="Proteomes" id="UP000266723"/>
    </source>
</evidence>
<evidence type="ECO:0000313" key="1">
    <source>
        <dbReference type="EMBL" id="KAF3517798.1"/>
    </source>
</evidence>